<evidence type="ECO:0000313" key="1">
    <source>
        <dbReference type="EMBL" id="GGD72975.1"/>
    </source>
</evidence>
<accession>A0A069P3R3</accession>
<dbReference type="AlphaFoldDB" id="A0A069P3R3"/>
<evidence type="ECO:0000313" key="4">
    <source>
        <dbReference type="Proteomes" id="UP000597138"/>
    </source>
</evidence>
<protein>
    <submittedName>
        <fullName evidence="2">Uncharacterized protein</fullName>
    </submittedName>
</protein>
<reference evidence="4" key="3">
    <citation type="journal article" date="2019" name="Int. J. Syst. Evol. Microbiol.">
        <title>The Global Catalogue of Microorganisms (GCM) 10K type strain sequencing project: providing services to taxonomists for standard genome sequencing and annotation.</title>
        <authorList>
            <consortium name="The Broad Institute Genomics Platform"/>
            <consortium name="The Broad Institute Genome Sequencing Center for Infectious Disease"/>
            <person name="Wu L."/>
            <person name="Ma J."/>
        </authorList>
    </citation>
    <scope>NUCLEOTIDE SEQUENCE [LARGE SCALE GENOMIC DNA]</scope>
    <source>
        <strain evidence="4">CGMCC 1.11013</strain>
    </source>
</reference>
<dbReference type="Proteomes" id="UP000027439">
    <property type="component" value="Unassembled WGS sequence"/>
</dbReference>
<organism evidence="2 3">
    <name type="scientific">Caballeronia grimmiae</name>
    <dbReference type="NCBI Taxonomy" id="1071679"/>
    <lineage>
        <taxon>Bacteria</taxon>
        <taxon>Pseudomonadati</taxon>
        <taxon>Pseudomonadota</taxon>
        <taxon>Betaproteobacteria</taxon>
        <taxon>Burkholderiales</taxon>
        <taxon>Burkholderiaceae</taxon>
        <taxon>Caballeronia</taxon>
    </lineage>
</organism>
<dbReference type="EMBL" id="JFHE01000008">
    <property type="protein sequence ID" value="KDR35310.1"/>
    <property type="molecule type" value="Genomic_DNA"/>
</dbReference>
<name>A0A069P3R3_9BURK</name>
<evidence type="ECO:0000313" key="3">
    <source>
        <dbReference type="Proteomes" id="UP000027439"/>
    </source>
</evidence>
<reference evidence="2 3" key="2">
    <citation type="submission" date="2014-03" db="EMBL/GenBank/DDBJ databases">
        <title>Draft Genome Sequences of Four Burkholderia Strains.</title>
        <authorList>
            <person name="Liu X.Y."/>
            <person name="Li C.X."/>
            <person name="Xu J.H."/>
        </authorList>
    </citation>
    <scope>NUCLEOTIDE SEQUENCE [LARGE SCALE GENOMIC DNA]</scope>
    <source>
        <strain evidence="2 3">R27</strain>
    </source>
</reference>
<gene>
    <name evidence="2" type="ORF">BG57_30950</name>
    <name evidence="1" type="ORF">GCM10010985_29250</name>
</gene>
<comment type="caution">
    <text evidence="2">The sequence shown here is derived from an EMBL/GenBank/DDBJ whole genome shotgun (WGS) entry which is preliminary data.</text>
</comment>
<proteinExistence type="predicted"/>
<reference evidence="1" key="1">
    <citation type="journal article" date="2014" name="Int. J. Syst. Evol. Microbiol.">
        <title>Complete genome of a new Firmicutes species belonging to the dominant human colonic microbiota ('Ruminococcus bicirculans') reveals two chromosomes and a selective capacity to utilize plant glucans.</title>
        <authorList>
            <consortium name="NISC Comparative Sequencing Program"/>
            <person name="Wegmann U."/>
            <person name="Louis P."/>
            <person name="Goesmann A."/>
            <person name="Henrissat B."/>
            <person name="Duncan S.H."/>
            <person name="Flint H.J."/>
        </authorList>
    </citation>
    <scope>NUCLEOTIDE SEQUENCE</scope>
    <source>
        <strain evidence="1">CGMCC 1.11013</strain>
    </source>
</reference>
<reference evidence="1" key="4">
    <citation type="submission" date="2024-05" db="EMBL/GenBank/DDBJ databases">
        <authorList>
            <person name="Sun Q."/>
            <person name="Zhou Y."/>
        </authorList>
    </citation>
    <scope>NUCLEOTIDE SEQUENCE</scope>
    <source>
        <strain evidence="1">CGMCC 1.11013</strain>
    </source>
</reference>
<sequence>MQNGVAAWSASSLSYDRIVAQQRVKIVRRPARSDRFRNMLTKSLSFASSFSRSTAAVSSILGLGEPAVSLLAHQPAADADRAANGLANRSRPVLNG</sequence>
<keyword evidence="4" id="KW-1185">Reference proteome</keyword>
<evidence type="ECO:0000313" key="2">
    <source>
        <dbReference type="EMBL" id="KDR35310.1"/>
    </source>
</evidence>
<dbReference type="EMBL" id="BMEG01000004">
    <property type="protein sequence ID" value="GGD72975.1"/>
    <property type="molecule type" value="Genomic_DNA"/>
</dbReference>
<dbReference type="Proteomes" id="UP000597138">
    <property type="component" value="Unassembled WGS sequence"/>
</dbReference>